<feature type="domain" description="Tryptophan synthase beta chain-like PALP" evidence="5">
    <location>
        <begin position="66"/>
        <end position="383"/>
    </location>
</feature>
<comment type="catalytic activity">
    <reaction evidence="4">
        <text>D-serine = pyruvate + NH4(+)</text>
        <dbReference type="Rhea" id="RHEA:13977"/>
        <dbReference type="ChEBI" id="CHEBI:15361"/>
        <dbReference type="ChEBI" id="CHEBI:28938"/>
        <dbReference type="ChEBI" id="CHEBI:35247"/>
        <dbReference type="EC" id="4.3.1.18"/>
    </reaction>
</comment>
<dbReference type="PANTHER" id="PTHR48078:SF9">
    <property type="entry name" value="D-SERINE DEHYDRATASE"/>
    <property type="match status" value="1"/>
</dbReference>
<sequence>MQPPLLDEARTMQTLDTAPKLWLNPQPQIPQTILATHAAVDEADARLLRFAPLLAELFEDTRDTAGIIESPLLRAPAMQRAFHDGGGKGSLWIKADHALPVAGSIKARGGVHEVLEIAENLALAHDLIARDSDYRDLLEPRARELFSQHRIVVGSTGNLGMSIGIMASALGFHATVHMSSDAKPWKKKRLRDRGVEVIENDGDYGLAVAAGRKRAAEDGRAFFIDDEHSLPLFYGYAVAARRLARQCEMQRIAVDAGHPLFVYLPCGVGGAPSGITFGLKQVYGEHVHCFFVEPTESPCFLAQMQAPPDTLRSVYDLGMSNRTEADGLAVAQASLLAVAEMRSRLAGVVTTSDAAMFEDLATVFHLEGHVIEPSAAAGFSGLRALFGTDEGARYLGANGLQDKMADATHIVWTTGGRFLPPDEHVRFLDTAAGQRAFNGATAGAVSY</sequence>
<dbReference type="PANTHER" id="PTHR48078">
    <property type="entry name" value="THREONINE DEHYDRATASE, MITOCHONDRIAL-RELATED"/>
    <property type="match status" value="1"/>
</dbReference>
<dbReference type="InterPro" id="IPR001926">
    <property type="entry name" value="TrpB-like_PALP"/>
</dbReference>
<evidence type="ECO:0000259" key="5">
    <source>
        <dbReference type="Pfam" id="PF00291"/>
    </source>
</evidence>
<comment type="cofactor">
    <cofactor evidence="1 4">
        <name>pyridoxal 5'-phosphate</name>
        <dbReference type="ChEBI" id="CHEBI:597326"/>
    </cofactor>
</comment>
<comment type="similarity">
    <text evidence="4">Belongs to the serine/threonine dehydratase family. DsdA subfamily.</text>
</comment>
<reference evidence="6 7" key="1">
    <citation type="journal article" date="2006" name="Int. J. Syst. Evol. Microbiol.">
        <title>Dyella yeojuensis sp. nov., isolated from greenhouse soil in Korea.</title>
        <authorList>
            <person name="Kim B.Y."/>
            <person name="Weon H.Y."/>
            <person name="Lee K.H."/>
            <person name="Seok S.J."/>
            <person name="Kwon S.W."/>
            <person name="Go S.J."/>
            <person name="Stackebrandt E."/>
        </authorList>
    </citation>
    <scope>NUCLEOTIDE SEQUENCE [LARGE SCALE GENOMIC DNA]</scope>
    <source>
        <strain evidence="6 7">DSM 17673</strain>
    </source>
</reference>
<dbReference type="Proteomes" id="UP000518878">
    <property type="component" value="Unassembled WGS sequence"/>
</dbReference>
<protein>
    <recommendedName>
        <fullName evidence="4">Probable D-serine dehydratase</fullName>
        <ecNumber evidence="4">4.3.1.18</ecNumber>
    </recommendedName>
    <alternativeName>
        <fullName evidence="4">D-serine deaminase</fullName>
        <shortName evidence="4">DSD</shortName>
    </alternativeName>
</protein>
<dbReference type="EMBL" id="JAAQTL010000001">
    <property type="protein sequence ID" value="NID16545.1"/>
    <property type="molecule type" value="Genomic_DNA"/>
</dbReference>
<evidence type="ECO:0000313" key="6">
    <source>
        <dbReference type="EMBL" id="NID16545.1"/>
    </source>
</evidence>
<dbReference type="NCBIfam" id="TIGR02035">
    <property type="entry name" value="D_Ser_am_lyase"/>
    <property type="match status" value="1"/>
</dbReference>
<dbReference type="GO" id="GO:0009097">
    <property type="term" value="P:isoleucine biosynthetic process"/>
    <property type="evidence" value="ECO:0007669"/>
    <property type="project" value="TreeGrafter"/>
</dbReference>
<dbReference type="HAMAP" id="MF_01030">
    <property type="entry name" value="D_Ser_dehydrat"/>
    <property type="match status" value="1"/>
</dbReference>
<accession>A0A7X5QWE8</accession>
<evidence type="ECO:0000256" key="1">
    <source>
        <dbReference type="ARBA" id="ARBA00001933"/>
    </source>
</evidence>
<keyword evidence="2 4" id="KW-0663">Pyridoxal phosphate</keyword>
<dbReference type="GO" id="GO:0008721">
    <property type="term" value="F:D-serine ammonia-lyase activity"/>
    <property type="evidence" value="ECO:0007669"/>
    <property type="project" value="UniProtKB-EC"/>
</dbReference>
<dbReference type="Gene3D" id="3.40.50.1100">
    <property type="match status" value="2"/>
</dbReference>
<organism evidence="6 7">
    <name type="scientific">Luteibacter yeojuensis</name>
    <dbReference type="NCBI Taxonomy" id="345309"/>
    <lineage>
        <taxon>Bacteria</taxon>
        <taxon>Pseudomonadati</taxon>
        <taxon>Pseudomonadota</taxon>
        <taxon>Gammaproteobacteria</taxon>
        <taxon>Lysobacterales</taxon>
        <taxon>Rhodanobacteraceae</taxon>
        <taxon>Luteibacter</taxon>
    </lineage>
</organism>
<evidence type="ECO:0000256" key="4">
    <source>
        <dbReference type="HAMAP-Rule" id="MF_01030"/>
    </source>
</evidence>
<comment type="caution">
    <text evidence="6">The sequence shown here is derived from an EMBL/GenBank/DDBJ whole genome shotgun (WGS) entry which is preliminary data.</text>
</comment>
<dbReference type="SUPFAM" id="SSF53686">
    <property type="entry name" value="Tryptophan synthase beta subunit-like PLP-dependent enzymes"/>
    <property type="match status" value="1"/>
</dbReference>
<dbReference type="EC" id="4.3.1.18" evidence="4"/>
<feature type="modified residue" description="N6-(pyridoxal phosphate)lysine" evidence="4">
    <location>
        <position position="106"/>
    </location>
</feature>
<evidence type="ECO:0000313" key="7">
    <source>
        <dbReference type="Proteomes" id="UP000518878"/>
    </source>
</evidence>
<dbReference type="GO" id="GO:0016836">
    <property type="term" value="F:hydro-lyase activity"/>
    <property type="evidence" value="ECO:0007669"/>
    <property type="project" value="UniProtKB-UniRule"/>
</dbReference>
<dbReference type="AlphaFoldDB" id="A0A7X5QWE8"/>
<evidence type="ECO:0000256" key="3">
    <source>
        <dbReference type="ARBA" id="ARBA00023239"/>
    </source>
</evidence>
<name>A0A7X5QWE8_9GAMM</name>
<dbReference type="InterPro" id="IPR036052">
    <property type="entry name" value="TrpB-like_PALP_sf"/>
</dbReference>
<dbReference type="Pfam" id="PF00291">
    <property type="entry name" value="PALP"/>
    <property type="match status" value="1"/>
</dbReference>
<dbReference type="GO" id="GO:0036088">
    <property type="term" value="P:D-serine catabolic process"/>
    <property type="evidence" value="ECO:0007669"/>
    <property type="project" value="TreeGrafter"/>
</dbReference>
<dbReference type="InterPro" id="IPR050147">
    <property type="entry name" value="Ser/Thr_Dehydratase"/>
</dbReference>
<dbReference type="InterPro" id="IPR011780">
    <property type="entry name" value="D_Ser_am_lyase"/>
</dbReference>
<keyword evidence="7" id="KW-1185">Reference proteome</keyword>
<proteinExistence type="inferred from homology"/>
<gene>
    <name evidence="4" type="primary">dsdA</name>
    <name evidence="6" type="ORF">HBF32_13825</name>
</gene>
<dbReference type="GO" id="GO:0030170">
    <property type="term" value="F:pyridoxal phosphate binding"/>
    <property type="evidence" value="ECO:0007669"/>
    <property type="project" value="InterPro"/>
</dbReference>
<dbReference type="NCBIfam" id="NF002823">
    <property type="entry name" value="PRK02991.1"/>
    <property type="match status" value="1"/>
</dbReference>
<evidence type="ECO:0000256" key="2">
    <source>
        <dbReference type="ARBA" id="ARBA00022898"/>
    </source>
</evidence>
<keyword evidence="3 4" id="KW-0456">Lyase</keyword>